<evidence type="ECO:0000313" key="2">
    <source>
        <dbReference type="EMBL" id="GFE07125.1"/>
    </source>
</evidence>
<feature type="region of interest" description="Disordered" evidence="1">
    <location>
        <begin position="46"/>
        <end position="66"/>
    </location>
</feature>
<organism evidence="2 3">
    <name type="scientific">Streptomyces caniferus</name>
    <dbReference type="NCBI Taxonomy" id="285557"/>
    <lineage>
        <taxon>Bacteria</taxon>
        <taxon>Bacillati</taxon>
        <taxon>Actinomycetota</taxon>
        <taxon>Actinomycetes</taxon>
        <taxon>Kitasatosporales</taxon>
        <taxon>Streptomycetaceae</taxon>
        <taxon>Streptomyces</taxon>
    </lineage>
</organism>
<evidence type="ECO:0000256" key="1">
    <source>
        <dbReference type="SAM" id="MobiDB-lite"/>
    </source>
</evidence>
<accession>A0A640SBY5</accession>
<protein>
    <submittedName>
        <fullName evidence="2">Uncharacterized protein</fullName>
    </submittedName>
</protein>
<dbReference type="RefSeq" id="WP_159476198.1">
    <property type="nucleotide sequence ID" value="NZ_BAAATH010000025.1"/>
</dbReference>
<dbReference type="AlphaFoldDB" id="A0A640SBY5"/>
<reference evidence="2 3" key="1">
    <citation type="submission" date="2019-12" db="EMBL/GenBank/DDBJ databases">
        <title>Whole genome shotgun sequence of Streptomyces caniferus NBRC 15389.</title>
        <authorList>
            <person name="Ichikawa N."/>
            <person name="Kimura A."/>
            <person name="Kitahashi Y."/>
            <person name="Komaki H."/>
            <person name="Tamura T."/>
        </authorList>
    </citation>
    <scope>NUCLEOTIDE SEQUENCE [LARGE SCALE GENOMIC DNA]</scope>
    <source>
        <strain evidence="2 3">NBRC 15389</strain>
    </source>
</reference>
<proteinExistence type="predicted"/>
<evidence type="ECO:0000313" key="3">
    <source>
        <dbReference type="Proteomes" id="UP000435837"/>
    </source>
</evidence>
<dbReference type="Proteomes" id="UP000435837">
    <property type="component" value="Unassembled WGS sequence"/>
</dbReference>
<sequence length="117" mass="13315">MAETFDFPRDLVSAQLELNSVRSELSALYKRLPWSVEPLPGWTHTKDGGRYFESKRPDSPGWTDEEKRQVNDLRARQMELVNHIFVHDFWASCADPVTARSALKHVPAPDAAPPRDG</sequence>
<dbReference type="EMBL" id="BLIN01000004">
    <property type="protein sequence ID" value="GFE07125.1"/>
    <property type="molecule type" value="Genomic_DNA"/>
</dbReference>
<gene>
    <name evidence="2" type="ORF">Scani_33930</name>
</gene>
<dbReference type="OrthoDB" id="4321277at2"/>
<comment type="caution">
    <text evidence="2">The sequence shown here is derived from an EMBL/GenBank/DDBJ whole genome shotgun (WGS) entry which is preliminary data.</text>
</comment>
<name>A0A640SBY5_9ACTN</name>